<accession>A0A9P1N5D0</accession>
<dbReference type="InterPro" id="IPR006202">
    <property type="entry name" value="Neur_chan_lig-bd"/>
</dbReference>
<dbReference type="EMBL" id="CANHGI010000005">
    <property type="protein sequence ID" value="CAI5451718.1"/>
    <property type="molecule type" value="Genomic_DNA"/>
</dbReference>
<dbReference type="Pfam" id="PF02931">
    <property type="entry name" value="Neur_chan_LBD"/>
    <property type="match status" value="1"/>
</dbReference>
<dbReference type="Proteomes" id="UP001152747">
    <property type="component" value="Unassembled WGS sequence"/>
</dbReference>
<protein>
    <recommendedName>
        <fullName evidence="2">Neurotransmitter-gated ion-channel ligand-binding domain-containing protein</fullName>
    </recommendedName>
</protein>
<reference evidence="3" key="1">
    <citation type="submission" date="2022-11" db="EMBL/GenBank/DDBJ databases">
        <authorList>
            <person name="Kikuchi T."/>
        </authorList>
    </citation>
    <scope>NUCLEOTIDE SEQUENCE</scope>
    <source>
        <strain evidence="3">PS1010</strain>
    </source>
</reference>
<dbReference type="SUPFAM" id="SSF63712">
    <property type="entry name" value="Nicotinic receptor ligand binding domain-like"/>
    <property type="match status" value="1"/>
</dbReference>
<dbReference type="InterPro" id="IPR036734">
    <property type="entry name" value="Neur_chan_lig-bd_sf"/>
</dbReference>
<evidence type="ECO:0000256" key="1">
    <source>
        <dbReference type="SAM" id="SignalP"/>
    </source>
</evidence>
<dbReference type="GO" id="GO:0016020">
    <property type="term" value="C:membrane"/>
    <property type="evidence" value="ECO:0007669"/>
    <property type="project" value="InterPro"/>
</dbReference>
<keyword evidence="4" id="KW-1185">Reference proteome</keyword>
<keyword evidence="1" id="KW-0732">Signal</keyword>
<feature type="signal peptide" evidence="1">
    <location>
        <begin position="1"/>
        <end position="15"/>
    </location>
</feature>
<dbReference type="AlphaFoldDB" id="A0A9P1N5D0"/>
<organism evidence="3 4">
    <name type="scientific">Caenorhabditis angaria</name>
    <dbReference type="NCBI Taxonomy" id="860376"/>
    <lineage>
        <taxon>Eukaryota</taxon>
        <taxon>Metazoa</taxon>
        <taxon>Ecdysozoa</taxon>
        <taxon>Nematoda</taxon>
        <taxon>Chromadorea</taxon>
        <taxon>Rhabditida</taxon>
        <taxon>Rhabditina</taxon>
        <taxon>Rhabditomorpha</taxon>
        <taxon>Rhabditoidea</taxon>
        <taxon>Rhabditidae</taxon>
        <taxon>Peloderinae</taxon>
        <taxon>Caenorhabditis</taxon>
    </lineage>
</organism>
<dbReference type="Gene3D" id="2.70.170.10">
    <property type="entry name" value="Neurotransmitter-gated ion-channel ligand-binding domain"/>
    <property type="match status" value="1"/>
</dbReference>
<feature type="domain" description="Neurotransmitter-gated ion-channel ligand-binding" evidence="2">
    <location>
        <begin position="31"/>
        <end position="129"/>
    </location>
</feature>
<feature type="chain" id="PRO_5040486498" description="Neurotransmitter-gated ion-channel ligand-binding domain-containing protein" evidence="1">
    <location>
        <begin position="16"/>
        <end position="195"/>
    </location>
</feature>
<gene>
    <name evidence="3" type="ORF">CAMP_LOCUS14355</name>
</gene>
<dbReference type="OrthoDB" id="5861496at2759"/>
<evidence type="ECO:0000259" key="2">
    <source>
        <dbReference type="Pfam" id="PF02931"/>
    </source>
</evidence>
<dbReference type="GO" id="GO:0005230">
    <property type="term" value="F:extracellular ligand-gated monoatomic ion channel activity"/>
    <property type="evidence" value="ECO:0007669"/>
    <property type="project" value="InterPro"/>
</dbReference>
<proteinExistence type="predicted"/>
<evidence type="ECO:0000313" key="4">
    <source>
        <dbReference type="Proteomes" id="UP001152747"/>
    </source>
</evidence>
<evidence type="ECO:0000313" key="3">
    <source>
        <dbReference type="EMBL" id="CAI5451718.1"/>
    </source>
</evidence>
<name>A0A9P1N5D0_9PELO</name>
<comment type="caution">
    <text evidence="3">The sequence shown here is derived from an EMBL/GenBank/DDBJ whole genome shotgun (WGS) entry which is preliminary data.</text>
</comment>
<sequence length="195" mass="22915">MKVVIFWWVVGVSLALEDLIIERRPHHLDWDDLFMEYDRFFAPNHESQKINITLDFIVIKPGTLIFEMTQKWKDERLRFAGDSSFSVPKQYSTWMPDTYIRNGMNEIISKSSLRLKYDGTLQYRQKYQISNDLMSDALQIASFDNYGAEKIIYVLENSTSSQSEYPIQITSDIFARDLDGQQFHDLIIHLNNTIA</sequence>